<keyword evidence="1" id="KW-0472">Membrane</keyword>
<evidence type="ECO:0000256" key="1">
    <source>
        <dbReference type="SAM" id="Phobius"/>
    </source>
</evidence>
<dbReference type="AlphaFoldDB" id="A0A914PFN7"/>
<protein>
    <submittedName>
        <fullName evidence="3">Uncharacterized protein</fullName>
    </submittedName>
</protein>
<dbReference type="Proteomes" id="UP000887578">
    <property type="component" value="Unplaced"/>
</dbReference>
<sequence>MDLDIVTWCVANGVIWYPNINWETIKPQWIVESINEWAIYVFGVNDDEHAQSIGEYNLIPTKNYSVGYMTATRFLVWLENHYPFIVKRLFQASAIVRNYTDEFWIIETNKTVDELWIDYTKNPKTFRPKRDTPILYDVNSFENTTIKAKSSSPKILQTFIYCTFVFEFFVLILMFS</sequence>
<dbReference type="WBParaSite" id="PDA_v2.g17068.t1">
    <property type="protein sequence ID" value="PDA_v2.g17068.t1"/>
    <property type="gene ID" value="PDA_v2.g17068"/>
</dbReference>
<accession>A0A914PFN7</accession>
<name>A0A914PFN7_9BILA</name>
<keyword evidence="1" id="KW-0812">Transmembrane</keyword>
<keyword evidence="1" id="KW-1133">Transmembrane helix</keyword>
<reference evidence="3" key="1">
    <citation type="submission" date="2022-11" db="UniProtKB">
        <authorList>
            <consortium name="WormBaseParasite"/>
        </authorList>
    </citation>
    <scope>IDENTIFICATION</scope>
</reference>
<keyword evidence="2" id="KW-1185">Reference proteome</keyword>
<proteinExistence type="predicted"/>
<evidence type="ECO:0000313" key="2">
    <source>
        <dbReference type="Proteomes" id="UP000887578"/>
    </source>
</evidence>
<organism evidence="2 3">
    <name type="scientific">Panagrolaimus davidi</name>
    <dbReference type="NCBI Taxonomy" id="227884"/>
    <lineage>
        <taxon>Eukaryota</taxon>
        <taxon>Metazoa</taxon>
        <taxon>Ecdysozoa</taxon>
        <taxon>Nematoda</taxon>
        <taxon>Chromadorea</taxon>
        <taxon>Rhabditida</taxon>
        <taxon>Tylenchina</taxon>
        <taxon>Panagrolaimomorpha</taxon>
        <taxon>Panagrolaimoidea</taxon>
        <taxon>Panagrolaimidae</taxon>
        <taxon>Panagrolaimus</taxon>
    </lineage>
</organism>
<feature type="transmembrane region" description="Helical" evidence="1">
    <location>
        <begin position="155"/>
        <end position="175"/>
    </location>
</feature>
<evidence type="ECO:0000313" key="3">
    <source>
        <dbReference type="WBParaSite" id="PDA_v2.g17068.t1"/>
    </source>
</evidence>